<keyword evidence="9" id="KW-1185">Reference proteome</keyword>
<accession>A0A6A0B1A5</accession>
<sequence length="354" mass="38720">MEILVMAHAPHRPESREAASSEVAVLSKIVKRYADTKGAEFAAVNDLDLRIRRGEVVAFLGPNGAGKTTTIDMLLGLLAPDSGEVRLFGGPPQQAVRSGRVGAVLQTGGLLPDLTVQATVRMLGSLHPGADPERAIRRAGLTALRRRRVGECSGGEQQRLRFALALLPEPEFLVLDEPTAGMDVAARREFWAAVRQDAARGTTVMFATHYVEEAEHFADRVVMIDRGRLVADGSVSTVRAAITGRTVSARMTAVEAAMVAASPDVRSSTVRGDRHCFDCADSDSVLRLLLHRTSAAEIEVAPRSLEEAFLAITDHDHDHDHGRDRDHDHGRDRDHDHGRDRDREPVRDVREARR</sequence>
<reference evidence="8 9" key="1">
    <citation type="submission" date="2020-02" db="EMBL/GenBank/DDBJ databases">
        <title>Whole Genome Shotgun Sequence of Streptomyces sp. strain CWH03.</title>
        <authorList>
            <person name="Dohra H."/>
            <person name="Kodani S."/>
            <person name="Yamamura H."/>
        </authorList>
    </citation>
    <scope>NUCLEOTIDE SEQUENCE [LARGE SCALE GENOMIC DNA]</scope>
    <source>
        <strain evidence="8 9">CWH03</strain>
    </source>
</reference>
<dbReference type="SMART" id="SM00382">
    <property type="entry name" value="AAA"/>
    <property type="match status" value="1"/>
</dbReference>
<keyword evidence="3" id="KW-0547">Nucleotide-binding</keyword>
<evidence type="ECO:0000256" key="6">
    <source>
        <dbReference type="SAM" id="MobiDB-lite"/>
    </source>
</evidence>
<dbReference type="Gene3D" id="3.40.50.300">
    <property type="entry name" value="P-loop containing nucleotide triphosphate hydrolases"/>
    <property type="match status" value="1"/>
</dbReference>
<dbReference type="PROSITE" id="PS00211">
    <property type="entry name" value="ABC_TRANSPORTER_1"/>
    <property type="match status" value="1"/>
</dbReference>
<dbReference type="InterPro" id="IPR003593">
    <property type="entry name" value="AAA+_ATPase"/>
</dbReference>
<organism evidence="8 9">
    <name type="scientific">Streptomyces pacificus</name>
    <dbReference type="NCBI Taxonomy" id="2705029"/>
    <lineage>
        <taxon>Bacteria</taxon>
        <taxon>Bacillati</taxon>
        <taxon>Actinomycetota</taxon>
        <taxon>Actinomycetes</taxon>
        <taxon>Kitasatosporales</taxon>
        <taxon>Streptomycetaceae</taxon>
        <taxon>Streptomyces</taxon>
    </lineage>
</organism>
<dbReference type="AlphaFoldDB" id="A0A6A0B1A5"/>
<evidence type="ECO:0000256" key="2">
    <source>
        <dbReference type="ARBA" id="ARBA00022448"/>
    </source>
</evidence>
<dbReference type="InterPro" id="IPR050763">
    <property type="entry name" value="ABC_transporter_ATP-binding"/>
</dbReference>
<keyword evidence="2" id="KW-0813">Transport</keyword>
<proteinExistence type="predicted"/>
<dbReference type="Proteomes" id="UP000484988">
    <property type="component" value="Unassembled WGS sequence"/>
</dbReference>
<evidence type="ECO:0000259" key="7">
    <source>
        <dbReference type="PROSITE" id="PS50893"/>
    </source>
</evidence>
<keyword evidence="4 8" id="KW-0067">ATP-binding</keyword>
<dbReference type="GO" id="GO:0016887">
    <property type="term" value="F:ATP hydrolysis activity"/>
    <property type="evidence" value="ECO:0007669"/>
    <property type="project" value="InterPro"/>
</dbReference>
<dbReference type="GO" id="GO:0005886">
    <property type="term" value="C:plasma membrane"/>
    <property type="evidence" value="ECO:0007669"/>
    <property type="project" value="UniProtKB-SubCell"/>
</dbReference>
<evidence type="ECO:0000313" key="8">
    <source>
        <dbReference type="EMBL" id="GFH38391.1"/>
    </source>
</evidence>
<evidence type="ECO:0000313" key="9">
    <source>
        <dbReference type="Proteomes" id="UP000484988"/>
    </source>
</evidence>
<keyword evidence="5" id="KW-0046">Antibiotic resistance</keyword>
<evidence type="ECO:0000256" key="4">
    <source>
        <dbReference type="ARBA" id="ARBA00022840"/>
    </source>
</evidence>
<evidence type="ECO:0000256" key="1">
    <source>
        <dbReference type="ARBA" id="ARBA00004202"/>
    </source>
</evidence>
<evidence type="ECO:0000256" key="5">
    <source>
        <dbReference type="ARBA" id="ARBA00023251"/>
    </source>
</evidence>
<dbReference type="CDD" id="cd03230">
    <property type="entry name" value="ABC_DR_subfamily_A"/>
    <property type="match status" value="1"/>
</dbReference>
<dbReference type="PANTHER" id="PTHR42711">
    <property type="entry name" value="ABC TRANSPORTER ATP-BINDING PROTEIN"/>
    <property type="match status" value="1"/>
</dbReference>
<evidence type="ECO:0000256" key="3">
    <source>
        <dbReference type="ARBA" id="ARBA00022741"/>
    </source>
</evidence>
<protein>
    <submittedName>
        <fullName evidence="8">ABC transporter ATP-binding protein</fullName>
    </submittedName>
</protein>
<dbReference type="InterPro" id="IPR003439">
    <property type="entry name" value="ABC_transporter-like_ATP-bd"/>
</dbReference>
<gene>
    <name evidence="8" type="ORF">SCWH03_46330</name>
</gene>
<dbReference type="Pfam" id="PF00005">
    <property type="entry name" value="ABC_tran"/>
    <property type="match status" value="1"/>
</dbReference>
<dbReference type="InterPro" id="IPR017871">
    <property type="entry name" value="ABC_transporter-like_CS"/>
</dbReference>
<dbReference type="GO" id="GO:0005524">
    <property type="term" value="F:ATP binding"/>
    <property type="evidence" value="ECO:0007669"/>
    <property type="project" value="UniProtKB-KW"/>
</dbReference>
<feature type="region of interest" description="Disordered" evidence="6">
    <location>
        <begin position="316"/>
        <end position="354"/>
    </location>
</feature>
<dbReference type="SUPFAM" id="SSF52540">
    <property type="entry name" value="P-loop containing nucleoside triphosphate hydrolases"/>
    <property type="match status" value="1"/>
</dbReference>
<feature type="domain" description="ABC transporter" evidence="7">
    <location>
        <begin position="24"/>
        <end position="251"/>
    </location>
</feature>
<name>A0A6A0B1A5_9ACTN</name>
<dbReference type="EMBL" id="BLLG01000016">
    <property type="protein sequence ID" value="GFH38391.1"/>
    <property type="molecule type" value="Genomic_DNA"/>
</dbReference>
<dbReference type="InterPro" id="IPR027417">
    <property type="entry name" value="P-loop_NTPase"/>
</dbReference>
<comment type="subcellular location">
    <subcellularLocation>
        <location evidence="1">Cell membrane</location>
        <topology evidence="1">Peripheral membrane protein</topology>
    </subcellularLocation>
</comment>
<dbReference type="PANTHER" id="PTHR42711:SF17">
    <property type="entry name" value="ABC TRANSPORTER ATP-BINDING PROTEIN"/>
    <property type="match status" value="1"/>
</dbReference>
<dbReference type="GO" id="GO:0046677">
    <property type="term" value="P:response to antibiotic"/>
    <property type="evidence" value="ECO:0007669"/>
    <property type="project" value="UniProtKB-KW"/>
</dbReference>
<dbReference type="PROSITE" id="PS50893">
    <property type="entry name" value="ABC_TRANSPORTER_2"/>
    <property type="match status" value="1"/>
</dbReference>
<comment type="caution">
    <text evidence="8">The sequence shown here is derived from an EMBL/GenBank/DDBJ whole genome shotgun (WGS) entry which is preliminary data.</text>
</comment>